<keyword evidence="5" id="KW-0807">Transducer</keyword>
<dbReference type="Proteomes" id="UP000014760">
    <property type="component" value="Unassembled WGS sequence"/>
</dbReference>
<dbReference type="Pfam" id="PF00001">
    <property type="entry name" value="7tm_1"/>
    <property type="match status" value="1"/>
</dbReference>
<keyword evidence="5" id="KW-0297">G-protein coupled receptor</keyword>
<keyword evidence="5" id="KW-0675">Receptor</keyword>
<organism evidence="8">
    <name type="scientific">Capitella teleta</name>
    <name type="common">Polychaete worm</name>
    <dbReference type="NCBI Taxonomy" id="283909"/>
    <lineage>
        <taxon>Eukaryota</taxon>
        <taxon>Metazoa</taxon>
        <taxon>Spiralia</taxon>
        <taxon>Lophotrochozoa</taxon>
        <taxon>Annelida</taxon>
        <taxon>Polychaeta</taxon>
        <taxon>Sedentaria</taxon>
        <taxon>Scolecida</taxon>
        <taxon>Capitellidae</taxon>
        <taxon>Capitella</taxon>
    </lineage>
</organism>
<dbReference type="OrthoDB" id="10033446at2759"/>
<dbReference type="CDD" id="cd14978">
    <property type="entry name" value="7tmA_FMRFamide_R-like"/>
    <property type="match status" value="1"/>
</dbReference>
<dbReference type="PROSITE" id="PS00237">
    <property type="entry name" value="G_PROTEIN_RECEP_F1_1"/>
    <property type="match status" value="1"/>
</dbReference>
<dbReference type="EnsemblMetazoa" id="CapteT200787">
    <property type="protein sequence ID" value="CapteP200787"/>
    <property type="gene ID" value="CapteG200787"/>
</dbReference>
<dbReference type="EMBL" id="AMQN01014230">
    <property type="status" value="NOT_ANNOTATED_CDS"/>
    <property type="molecule type" value="Genomic_DNA"/>
</dbReference>
<sequence>MADNYCCLEMPNQYLGQCRFDQLESKWVKPGRTGVAPLLTIGHLLLRTRTAHRIPKRLLGPCIAFNEQQPRDFRASRMACLRQIPPLFNSTELPAVNLTYYPRLHHDPSALLYKEVAYLVKSVLLPIVFSFGICGNTVNVVVFSQKRSRHGLDRIELSATLGLLSLSVSDLLFCTSGFPAAFLEKYTYEPGMRLRTLVSFYYTVYHKAAMNLFLFTSTWLIVLVAAERYIAVCHPFRARSVIKVSRTLTAQSSVVVFAVLLNLPLFFEDYVKAQQCGTCECLMKAPGFMRLHAAFSYAHRMTWFTLGTFVPLLLLVFFNVCILFELFRVSHSAIAEPDAHSSSRITSILVAMIILFVLMVTPSMLLVFIADFIDFAEVSEAFVHNIRIAIVITNLTQAVKFSCNFLLYCSINKKFRETMSRGKCTSTSSTKSTSSFANPLTNRYHLVEISGRDTSSTAFSKESCYA</sequence>
<feature type="transmembrane region" description="Helical" evidence="6">
    <location>
        <begin position="388"/>
        <end position="411"/>
    </location>
</feature>
<dbReference type="PROSITE" id="PS50262">
    <property type="entry name" value="G_PROTEIN_RECEP_F1_2"/>
    <property type="match status" value="1"/>
</dbReference>
<protein>
    <recommendedName>
        <fullName evidence="7">G-protein coupled receptors family 1 profile domain-containing protein</fullName>
    </recommendedName>
</protein>
<keyword evidence="4 6" id="KW-0472">Membrane</keyword>
<proteinExistence type="inferred from homology"/>
<keyword evidence="2 5" id="KW-0812">Transmembrane</keyword>
<keyword evidence="3 6" id="KW-1133">Transmembrane helix</keyword>
<reference evidence="10" key="1">
    <citation type="submission" date="2012-12" db="EMBL/GenBank/DDBJ databases">
        <authorList>
            <person name="Hellsten U."/>
            <person name="Grimwood J."/>
            <person name="Chapman J.A."/>
            <person name="Shapiro H."/>
            <person name="Aerts A."/>
            <person name="Otillar R.P."/>
            <person name="Terry A.Y."/>
            <person name="Boore J.L."/>
            <person name="Simakov O."/>
            <person name="Marletaz F."/>
            <person name="Cho S.-J."/>
            <person name="Edsinger-Gonzales E."/>
            <person name="Havlak P."/>
            <person name="Kuo D.-H."/>
            <person name="Larsson T."/>
            <person name="Lv J."/>
            <person name="Arendt D."/>
            <person name="Savage R."/>
            <person name="Osoegawa K."/>
            <person name="de Jong P."/>
            <person name="Lindberg D.R."/>
            <person name="Seaver E.C."/>
            <person name="Weisblat D.A."/>
            <person name="Putnam N.H."/>
            <person name="Grigoriev I.V."/>
            <person name="Rokhsar D.S."/>
        </authorList>
    </citation>
    <scope>NUCLEOTIDE SEQUENCE</scope>
    <source>
        <strain evidence="10">I ESC-2004</strain>
    </source>
</reference>
<evidence type="ECO:0000313" key="10">
    <source>
        <dbReference type="Proteomes" id="UP000014760"/>
    </source>
</evidence>
<evidence type="ECO:0000256" key="4">
    <source>
        <dbReference type="ARBA" id="ARBA00023136"/>
    </source>
</evidence>
<reference evidence="9" key="3">
    <citation type="submission" date="2015-06" db="UniProtKB">
        <authorList>
            <consortium name="EnsemblMetazoa"/>
        </authorList>
    </citation>
    <scope>IDENTIFICATION</scope>
</reference>
<gene>
    <name evidence="8" type="ORF">CAPTEDRAFT_200787</name>
</gene>
<dbReference type="Gene3D" id="1.20.1070.10">
    <property type="entry name" value="Rhodopsin 7-helix transmembrane proteins"/>
    <property type="match status" value="1"/>
</dbReference>
<evidence type="ECO:0000256" key="1">
    <source>
        <dbReference type="ARBA" id="ARBA00004370"/>
    </source>
</evidence>
<feature type="transmembrane region" description="Helical" evidence="6">
    <location>
        <begin position="303"/>
        <end position="327"/>
    </location>
</feature>
<evidence type="ECO:0000313" key="9">
    <source>
        <dbReference type="EnsemblMetazoa" id="CapteP200787"/>
    </source>
</evidence>
<name>R7TAZ9_CAPTE</name>
<feature type="transmembrane region" description="Helical" evidence="6">
    <location>
        <begin position="202"/>
        <end position="226"/>
    </location>
</feature>
<comment type="similarity">
    <text evidence="5">Belongs to the G-protein coupled receptor 1 family.</text>
</comment>
<evidence type="ECO:0000256" key="5">
    <source>
        <dbReference type="RuleBase" id="RU000688"/>
    </source>
</evidence>
<dbReference type="OMA" id="CCEERRS"/>
<evidence type="ECO:0000313" key="8">
    <source>
        <dbReference type="EMBL" id="ELT90687.1"/>
    </source>
</evidence>
<dbReference type="GO" id="GO:0004930">
    <property type="term" value="F:G protein-coupled receptor activity"/>
    <property type="evidence" value="ECO:0007669"/>
    <property type="project" value="UniProtKB-KW"/>
</dbReference>
<dbReference type="AlphaFoldDB" id="R7TAZ9"/>
<dbReference type="EMBL" id="KB310818">
    <property type="protein sequence ID" value="ELT90687.1"/>
    <property type="molecule type" value="Genomic_DNA"/>
</dbReference>
<evidence type="ECO:0000259" key="7">
    <source>
        <dbReference type="PROSITE" id="PS50262"/>
    </source>
</evidence>
<dbReference type="FunCoup" id="R7TAZ9">
    <property type="interactions" value="20"/>
</dbReference>
<keyword evidence="10" id="KW-1185">Reference proteome</keyword>
<dbReference type="SUPFAM" id="SSF81321">
    <property type="entry name" value="Family A G protein-coupled receptor-like"/>
    <property type="match status" value="1"/>
</dbReference>
<dbReference type="InterPro" id="IPR000276">
    <property type="entry name" value="GPCR_Rhodpsn"/>
</dbReference>
<dbReference type="STRING" id="283909.R7TAZ9"/>
<dbReference type="GO" id="GO:0016020">
    <property type="term" value="C:membrane"/>
    <property type="evidence" value="ECO:0007669"/>
    <property type="project" value="UniProtKB-SubCell"/>
</dbReference>
<evidence type="ECO:0000256" key="6">
    <source>
        <dbReference type="SAM" id="Phobius"/>
    </source>
</evidence>
<reference evidence="8 10" key="2">
    <citation type="journal article" date="2013" name="Nature">
        <title>Insights into bilaterian evolution from three spiralian genomes.</title>
        <authorList>
            <person name="Simakov O."/>
            <person name="Marletaz F."/>
            <person name="Cho S.J."/>
            <person name="Edsinger-Gonzales E."/>
            <person name="Havlak P."/>
            <person name="Hellsten U."/>
            <person name="Kuo D.H."/>
            <person name="Larsson T."/>
            <person name="Lv J."/>
            <person name="Arendt D."/>
            <person name="Savage R."/>
            <person name="Osoegawa K."/>
            <person name="de Jong P."/>
            <person name="Grimwood J."/>
            <person name="Chapman J.A."/>
            <person name="Shapiro H."/>
            <person name="Aerts A."/>
            <person name="Otillar R.P."/>
            <person name="Terry A.Y."/>
            <person name="Boore J.L."/>
            <person name="Grigoriev I.V."/>
            <person name="Lindberg D.R."/>
            <person name="Seaver E.C."/>
            <person name="Weisblat D.A."/>
            <person name="Putnam N.H."/>
            <person name="Rokhsar D.S."/>
        </authorList>
    </citation>
    <scope>NUCLEOTIDE SEQUENCE</scope>
    <source>
        <strain evidence="8 10">I ESC-2004</strain>
    </source>
</reference>
<evidence type="ECO:0000256" key="2">
    <source>
        <dbReference type="ARBA" id="ARBA00022692"/>
    </source>
</evidence>
<accession>R7TAZ9</accession>
<feature type="transmembrane region" description="Helical" evidence="6">
    <location>
        <begin position="155"/>
        <end position="182"/>
    </location>
</feature>
<dbReference type="InterPro" id="IPR017452">
    <property type="entry name" value="GPCR_Rhodpsn_7TM"/>
</dbReference>
<evidence type="ECO:0000256" key="3">
    <source>
        <dbReference type="ARBA" id="ARBA00022989"/>
    </source>
</evidence>
<dbReference type="HOGENOM" id="CLU_586963_0_0_1"/>
<dbReference type="PANTHER" id="PTHR46641">
    <property type="entry name" value="FMRFAMIDE RECEPTOR-RELATED"/>
    <property type="match status" value="1"/>
</dbReference>
<comment type="subcellular location">
    <subcellularLocation>
        <location evidence="1">Membrane</location>
    </subcellularLocation>
</comment>
<feature type="transmembrane region" description="Helical" evidence="6">
    <location>
        <begin position="247"/>
        <end position="267"/>
    </location>
</feature>
<dbReference type="InterPro" id="IPR052954">
    <property type="entry name" value="GPCR-Ligand_Int"/>
</dbReference>
<dbReference type="PRINTS" id="PR00237">
    <property type="entry name" value="GPCRRHODOPSN"/>
</dbReference>
<dbReference type="PANTHER" id="PTHR46641:SF2">
    <property type="entry name" value="FMRFAMIDE RECEPTOR"/>
    <property type="match status" value="1"/>
</dbReference>
<feature type="domain" description="G-protein coupled receptors family 1 profile" evidence="7">
    <location>
        <begin position="135"/>
        <end position="408"/>
    </location>
</feature>
<feature type="transmembrane region" description="Helical" evidence="6">
    <location>
        <begin position="348"/>
        <end position="368"/>
    </location>
</feature>
<feature type="transmembrane region" description="Helical" evidence="6">
    <location>
        <begin position="123"/>
        <end position="143"/>
    </location>
</feature>